<organism evidence="2 3">
    <name type="scientific">Paraglomus occultum</name>
    <dbReference type="NCBI Taxonomy" id="144539"/>
    <lineage>
        <taxon>Eukaryota</taxon>
        <taxon>Fungi</taxon>
        <taxon>Fungi incertae sedis</taxon>
        <taxon>Mucoromycota</taxon>
        <taxon>Glomeromycotina</taxon>
        <taxon>Glomeromycetes</taxon>
        <taxon>Paraglomerales</taxon>
        <taxon>Paraglomeraceae</taxon>
        <taxon>Paraglomus</taxon>
    </lineage>
</organism>
<protein>
    <submittedName>
        <fullName evidence="2">10296_t:CDS:1</fullName>
    </submittedName>
</protein>
<name>A0A9N9DDS4_9GLOM</name>
<feature type="compositionally biased region" description="Polar residues" evidence="1">
    <location>
        <begin position="185"/>
        <end position="194"/>
    </location>
</feature>
<accession>A0A9N9DDS4</accession>
<evidence type="ECO:0000313" key="2">
    <source>
        <dbReference type="EMBL" id="CAG8632572.1"/>
    </source>
</evidence>
<feature type="non-terminal residue" evidence="2">
    <location>
        <position position="247"/>
    </location>
</feature>
<feature type="compositionally biased region" description="Low complexity" evidence="1">
    <location>
        <begin position="212"/>
        <end position="228"/>
    </location>
</feature>
<gene>
    <name evidence="2" type="ORF">POCULU_LOCUS8971</name>
</gene>
<feature type="non-terminal residue" evidence="2">
    <location>
        <position position="1"/>
    </location>
</feature>
<dbReference type="Proteomes" id="UP000789572">
    <property type="component" value="Unassembled WGS sequence"/>
</dbReference>
<reference evidence="2" key="1">
    <citation type="submission" date="2021-06" db="EMBL/GenBank/DDBJ databases">
        <authorList>
            <person name="Kallberg Y."/>
            <person name="Tangrot J."/>
            <person name="Rosling A."/>
        </authorList>
    </citation>
    <scope>NUCLEOTIDE SEQUENCE</scope>
    <source>
        <strain evidence="2">IA702</strain>
    </source>
</reference>
<keyword evidence="3" id="KW-1185">Reference proteome</keyword>
<proteinExistence type="predicted"/>
<feature type="compositionally biased region" description="Polar residues" evidence="1">
    <location>
        <begin position="201"/>
        <end position="211"/>
    </location>
</feature>
<feature type="region of interest" description="Disordered" evidence="1">
    <location>
        <begin position="185"/>
        <end position="247"/>
    </location>
</feature>
<evidence type="ECO:0000256" key="1">
    <source>
        <dbReference type="SAM" id="MobiDB-lite"/>
    </source>
</evidence>
<comment type="caution">
    <text evidence="2">The sequence shown here is derived from an EMBL/GenBank/DDBJ whole genome shotgun (WGS) entry which is preliminary data.</text>
</comment>
<sequence>KFTRVPDTAIFDYFRNDLRGVAFLQEERFLQLTFHDEVSFQKHLSSSPITLNDKTVHLSPPRDFPRRTLVIHLHGLPILEKETIRTSIAETLSKYCNVKQIAPVVITNTNILTTKWDAIVEPITNKNIPVHLQILGCSIALTWANSGQICLRCHHTNHTHRNCPTKPINIRPIPTRTFAQAVQSSPQKDVNINVNKDPDTHPTNPIQTTHISSNPSHTNTSDTNTTSTPMKNPSGSNLVIIDETESI</sequence>
<evidence type="ECO:0000313" key="3">
    <source>
        <dbReference type="Proteomes" id="UP000789572"/>
    </source>
</evidence>
<dbReference type="EMBL" id="CAJVPJ010002980">
    <property type="protein sequence ID" value="CAG8632572.1"/>
    <property type="molecule type" value="Genomic_DNA"/>
</dbReference>
<dbReference type="AlphaFoldDB" id="A0A9N9DDS4"/>